<evidence type="ECO:0000259" key="4">
    <source>
        <dbReference type="Pfam" id="PF13192"/>
    </source>
</evidence>
<feature type="domain" description="Thioredoxin-like fold" evidence="4">
    <location>
        <begin position="1"/>
        <end position="76"/>
    </location>
</feature>
<feature type="coiled-coil region" evidence="3">
    <location>
        <begin position="10"/>
        <end position="37"/>
    </location>
</feature>
<dbReference type="PANTHER" id="PTHR36450">
    <property type="entry name" value="THIOREDOXIN"/>
    <property type="match status" value="1"/>
</dbReference>
<feature type="disulfide bond" description="Redox-active" evidence="2">
    <location>
        <begin position="10"/>
        <end position="13"/>
    </location>
</feature>
<dbReference type="Pfam" id="PF13192">
    <property type="entry name" value="Thioredoxin_3"/>
    <property type="match status" value="1"/>
</dbReference>
<name>A0AAU7VII5_9FIRM</name>
<evidence type="ECO:0000256" key="2">
    <source>
        <dbReference type="PIRSR" id="PIRSR037031-51"/>
    </source>
</evidence>
<dbReference type="PANTHER" id="PTHR36450:SF1">
    <property type="entry name" value="THIOREDOXIN"/>
    <property type="match status" value="1"/>
</dbReference>
<protein>
    <submittedName>
        <fullName evidence="5">Thioredoxin family protein</fullName>
    </submittedName>
</protein>
<dbReference type="NCBIfam" id="TIGR00412">
    <property type="entry name" value="redox_disulf_2"/>
    <property type="match status" value="1"/>
</dbReference>
<dbReference type="AlphaFoldDB" id="A0AAU7VII5"/>
<reference evidence="5" key="2">
    <citation type="submission" date="2024-06" db="EMBL/GenBank/DDBJ databases">
        <authorList>
            <person name="Petrova K.O."/>
            <person name="Toshchakov S.V."/>
            <person name="Boltjanskaja Y.V."/>
            <person name="Kevbrin V."/>
        </authorList>
    </citation>
    <scope>NUCLEOTIDE SEQUENCE</scope>
    <source>
        <strain evidence="5">Z-910T</strain>
    </source>
</reference>
<dbReference type="SUPFAM" id="SSF52833">
    <property type="entry name" value="Thioredoxin-like"/>
    <property type="match status" value="1"/>
</dbReference>
<dbReference type="InterPro" id="IPR012336">
    <property type="entry name" value="Thioredoxin-like_fold"/>
</dbReference>
<feature type="active site" description="Nucleophile" evidence="1">
    <location>
        <position position="10"/>
    </location>
</feature>
<evidence type="ECO:0000256" key="1">
    <source>
        <dbReference type="PIRSR" id="PIRSR037031-50"/>
    </source>
</evidence>
<gene>
    <name evidence="5" type="ORF">PRVXT_001809</name>
</gene>
<feature type="active site" description="Nucleophile" evidence="1">
    <location>
        <position position="13"/>
    </location>
</feature>
<dbReference type="InterPro" id="IPR005243">
    <property type="entry name" value="THIRX-like_proc"/>
</dbReference>
<keyword evidence="3" id="KW-0175">Coiled coil</keyword>
<dbReference type="Gene3D" id="3.40.30.10">
    <property type="entry name" value="Glutaredoxin"/>
    <property type="match status" value="1"/>
</dbReference>
<evidence type="ECO:0000256" key="3">
    <source>
        <dbReference type="SAM" id="Coils"/>
    </source>
</evidence>
<evidence type="ECO:0000313" key="5">
    <source>
        <dbReference type="EMBL" id="XBX73805.1"/>
    </source>
</evidence>
<dbReference type="RefSeq" id="WP_350342567.1">
    <property type="nucleotide sequence ID" value="NZ_CP158367.1"/>
</dbReference>
<accession>A0AAU7VII5</accession>
<proteinExistence type="predicted"/>
<dbReference type="PIRSF" id="PIRSF037031">
    <property type="entry name" value="Redox_disulphide_2"/>
    <property type="match status" value="1"/>
</dbReference>
<dbReference type="EMBL" id="CP158367">
    <property type="protein sequence ID" value="XBX73805.1"/>
    <property type="molecule type" value="Genomic_DNA"/>
</dbReference>
<reference evidence="5" key="1">
    <citation type="journal article" date="2013" name="Extremophiles">
        <title>Proteinivorax tanatarense gen. nov., sp. nov., an anaerobic, haloalkaliphilic, proteolytic bacterium isolated from a decaying algal bloom, and proposal of Proteinivoraceae fam. nov.</title>
        <authorList>
            <person name="Kevbrin V."/>
            <person name="Boltyanskaya Y."/>
            <person name="Zhilina T."/>
            <person name="Kolganova T."/>
            <person name="Lavrentjeva E."/>
            <person name="Kuznetsov B."/>
        </authorList>
    </citation>
    <scope>NUCLEOTIDE SEQUENCE</scope>
    <source>
        <strain evidence="5">Z-910T</strain>
    </source>
</reference>
<keyword evidence="2" id="KW-1015">Disulfide bond</keyword>
<keyword evidence="2" id="KW-0676">Redox-active center</keyword>
<organism evidence="5">
    <name type="scientific">Proteinivorax tanatarense</name>
    <dbReference type="NCBI Taxonomy" id="1260629"/>
    <lineage>
        <taxon>Bacteria</taxon>
        <taxon>Bacillati</taxon>
        <taxon>Bacillota</taxon>
        <taxon>Clostridia</taxon>
        <taxon>Eubacteriales</taxon>
        <taxon>Proteinivoracaceae</taxon>
        <taxon>Proteinivorax</taxon>
    </lineage>
</organism>
<dbReference type="InterPro" id="IPR036249">
    <property type="entry name" value="Thioredoxin-like_sf"/>
</dbReference>
<sequence>MKIKVLGSGCKNCEVVVERAREALTELEIEGEVLKVTDLDEIINLGVMMTPGLIINDNIKVTGKVPKTKEIVKFIEEEI</sequence>